<dbReference type="AlphaFoldDB" id="A0A0D9Y3K1"/>
<dbReference type="Pfam" id="PF00477">
    <property type="entry name" value="LEA_5"/>
    <property type="match status" value="1"/>
</dbReference>
<dbReference type="STRING" id="40148.A0A0D9Y3K1"/>
<evidence type="ECO:0000313" key="2">
    <source>
        <dbReference type="EnsemblPlants" id="OGLUM01G04240.1"/>
    </source>
</evidence>
<dbReference type="Gramene" id="OGLUM01G04240.1">
    <property type="protein sequence ID" value="OGLUM01G04240.1"/>
    <property type="gene ID" value="OGLUM01G04240"/>
</dbReference>
<evidence type="ECO:0000256" key="1">
    <source>
        <dbReference type="SAM" id="MobiDB-lite"/>
    </source>
</evidence>
<proteinExistence type="predicted"/>
<dbReference type="HOGENOM" id="CLU_2200681_0_0_1"/>
<feature type="region of interest" description="Disordered" evidence="1">
    <location>
        <begin position="1"/>
        <end position="95"/>
    </location>
</feature>
<name>A0A0D9Y3K1_9ORYZ</name>
<feature type="compositionally biased region" description="Basic and acidic residues" evidence="1">
    <location>
        <begin position="42"/>
        <end position="52"/>
    </location>
</feature>
<dbReference type="EnsemblPlants" id="OGLUM01G04240.1">
    <property type="protein sequence ID" value="OGLUM01G04240.1"/>
    <property type="gene ID" value="OGLUM01G04240"/>
</dbReference>
<reference evidence="2" key="2">
    <citation type="submission" date="2015-04" db="UniProtKB">
        <authorList>
            <consortium name="EnsemblPlants"/>
        </authorList>
    </citation>
    <scope>IDENTIFICATION</scope>
</reference>
<dbReference type="Proteomes" id="UP000026961">
    <property type="component" value="Chromosome 1"/>
</dbReference>
<feature type="compositionally biased region" description="Basic and acidic residues" evidence="1">
    <location>
        <begin position="80"/>
        <end position="95"/>
    </location>
</feature>
<feature type="compositionally biased region" description="Basic and acidic residues" evidence="1">
    <location>
        <begin position="7"/>
        <end position="30"/>
    </location>
</feature>
<evidence type="ECO:0000313" key="3">
    <source>
        <dbReference type="Proteomes" id="UP000026961"/>
    </source>
</evidence>
<dbReference type="PANTHER" id="PTHR34671">
    <property type="entry name" value="EM-LIKE PROTEIN GEA1"/>
    <property type="match status" value="1"/>
</dbReference>
<dbReference type="GO" id="GO:0009737">
    <property type="term" value="P:response to abscisic acid"/>
    <property type="evidence" value="ECO:0007669"/>
    <property type="project" value="TreeGrafter"/>
</dbReference>
<reference evidence="2" key="3">
    <citation type="submission" date="2018-05" db="EMBL/GenBank/DDBJ databases">
        <title>OgluRS3 (Oryza glumaepatula Reference Sequence Version 3).</title>
        <authorList>
            <person name="Zhang J."/>
            <person name="Kudrna D."/>
            <person name="Lee S."/>
            <person name="Talag J."/>
            <person name="Welchert J."/>
            <person name="Wing R.A."/>
        </authorList>
    </citation>
    <scope>NUCLEOTIDE SEQUENCE [LARGE SCALE GENOMIC DNA]</scope>
</reference>
<dbReference type="InterPro" id="IPR038956">
    <property type="entry name" value="LEA_5"/>
</dbReference>
<dbReference type="InterPro" id="IPR000389">
    <property type="entry name" value="Small_hydrophilic_seed_prot"/>
</dbReference>
<keyword evidence="3" id="KW-1185">Reference proteome</keyword>
<accession>A0A0D9Y3K1</accession>
<organism evidence="2">
    <name type="scientific">Oryza glumipatula</name>
    <dbReference type="NCBI Taxonomy" id="40148"/>
    <lineage>
        <taxon>Eukaryota</taxon>
        <taxon>Viridiplantae</taxon>
        <taxon>Streptophyta</taxon>
        <taxon>Embryophyta</taxon>
        <taxon>Tracheophyta</taxon>
        <taxon>Spermatophyta</taxon>
        <taxon>Magnoliopsida</taxon>
        <taxon>Liliopsida</taxon>
        <taxon>Poales</taxon>
        <taxon>Poaceae</taxon>
        <taxon>BOP clade</taxon>
        <taxon>Oryzoideae</taxon>
        <taxon>Oryzeae</taxon>
        <taxon>Oryzinae</taxon>
        <taxon>Oryza</taxon>
    </lineage>
</organism>
<sequence length="95" mass="10420">MAQQAEKAAELQDPEIRAELDRRARDDGKTVIKSGTGGKSLDAQERLAEGPWRKKGGLSRTTESGKERADDDTGAVLIEPDDKMLKEAKKNLGRK</sequence>
<protein>
    <submittedName>
        <fullName evidence="2">Uncharacterized protein</fullName>
    </submittedName>
</protein>
<dbReference type="eggNOG" id="ENOG502R3Z9">
    <property type="taxonomic scope" value="Eukaryota"/>
</dbReference>
<dbReference type="PANTHER" id="PTHR34671:SF22">
    <property type="entry name" value="OS01G0159600 PROTEIN"/>
    <property type="match status" value="1"/>
</dbReference>
<dbReference type="GO" id="GO:0005829">
    <property type="term" value="C:cytosol"/>
    <property type="evidence" value="ECO:0007669"/>
    <property type="project" value="TreeGrafter"/>
</dbReference>
<reference evidence="2" key="1">
    <citation type="submission" date="2013-08" db="EMBL/GenBank/DDBJ databases">
        <title>Oryza genome evolution.</title>
        <authorList>
            <person name="Wing R.A."/>
            <person name="Panaud O."/>
            <person name="Oliveira A.C."/>
        </authorList>
    </citation>
    <scope>NUCLEOTIDE SEQUENCE</scope>
</reference>